<dbReference type="InterPro" id="IPR011701">
    <property type="entry name" value="MFS"/>
</dbReference>
<evidence type="ECO:0000256" key="4">
    <source>
        <dbReference type="ARBA" id="ARBA00023136"/>
    </source>
</evidence>
<dbReference type="Proteomes" id="UP000076738">
    <property type="component" value="Unassembled WGS sequence"/>
</dbReference>
<organism evidence="7 8">
    <name type="scientific">Calocera viscosa (strain TUFC12733)</name>
    <dbReference type="NCBI Taxonomy" id="1330018"/>
    <lineage>
        <taxon>Eukaryota</taxon>
        <taxon>Fungi</taxon>
        <taxon>Dikarya</taxon>
        <taxon>Basidiomycota</taxon>
        <taxon>Agaricomycotina</taxon>
        <taxon>Dacrymycetes</taxon>
        <taxon>Dacrymycetales</taxon>
        <taxon>Dacrymycetaceae</taxon>
        <taxon>Calocera</taxon>
    </lineage>
</organism>
<feature type="transmembrane region" description="Helical" evidence="5">
    <location>
        <begin position="188"/>
        <end position="208"/>
    </location>
</feature>
<evidence type="ECO:0000256" key="2">
    <source>
        <dbReference type="ARBA" id="ARBA00022692"/>
    </source>
</evidence>
<feature type="transmembrane region" description="Helical" evidence="5">
    <location>
        <begin position="397"/>
        <end position="418"/>
    </location>
</feature>
<dbReference type="OrthoDB" id="10021397at2759"/>
<name>A0A167ILM7_CALVF</name>
<reference evidence="7 8" key="1">
    <citation type="journal article" date="2016" name="Mol. Biol. Evol.">
        <title>Comparative Genomics of Early-Diverging Mushroom-Forming Fungi Provides Insights into the Origins of Lignocellulose Decay Capabilities.</title>
        <authorList>
            <person name="Nagy L.G."/>
            <person name="Riley R."/>
            <person name="Tritt A."/>
            <person name="Adam C."/>
            <person name="Daum C."/>
            <person name="Floudas D."/>
            <person name="Sun H."/>
            <person name="Yadav J.S."/>
            <person name="Pangilinan J."/>
            <person name="Larsson K.H."/>
            <person name="Matsuura K."/>
            <person name="Barry K."/>
            <person name="Labutti K."/>
            <person name="Kuo R."/>
            <person name="Ohm R.A."/>
            <person name="Bhattacharya S.S."/>
            <person name="Shirouzu T."/>
            <person name="Yoshinaga Y."/>
            <person name="Martin F.M."/>
            <person name="Grigoriev I.V."/>
            <person name="Hibbett D.S."/>
        </authorList>
    </citation>
    <scope>NUCLEOTIDE SEQUENCE [LARGE SCALE GENOMIC DNA]</scope>
    <source>
        <strain evidence="7 8">TUFC12733</strain>
    </source>
</reference>
<dbReference type="GO" id="GO:0005886">
    <property type="term" value="C:plasma membrane"/>
    <property type="evidence" value="ECO:0007669"/>
    <property type="project" value="TreeGrafter"/>
</dbReference>
<evidence type="ECO:0000256" key="3">
    <source>
        <dbReference type="ARBA" id="ARBA00022989"/>
    </source>
</evidence>
<evidence type="ECO:0000313" key="7">
    <source>
        <dbReference type="EMBL" id="KZO92755.1"/>
    </source>
</evidence>
<feature type="transmembrane region" description="Helical" evidence="5">
    <location>
        <begin position="99"/>
        <end position="117"/>
    </location>
</feature>
<proteinExistence type="predicted"/>
<dbReference type="InterPro" id="IPR036259">
    <property type="entry name" value="MFS_trans_sf"/>
</dbReference>
<feature type="transmembrane region" description="Helical" evidence="5">
    <location>
        <begin position="338"/>
        <end position="358"/>
    </location>
</feature>
<feature type="transmembrane region" description="Helical" evidence="5">
    <location>
        <begin position="228"/>
        <end position="250"/>
    </location>
</feature>
<dbReference type="PANTHER" id="PTHR23501">
    <property type="entry name" value="MAJOR FACILITATOR SUPERFAMILY"/>
    <property type="match status" value="1"/>
</dbReference>
<feature type="domain" description="Major facilitator superfamily (MFS) profile" evidence="6">
    <location>
        <begin position="35"/>
        <end position="528"/>
    </location>
</feature>
<comment type="subcellular location">
    <subcellularLocation>
        <location evidence="1">Membrane</location>
        <topology evidence="1">Multi-pass membrane protein</topology>
    </subcellularLocation>
</comment>
<feature type="transmembrane region" description="Helical" evidence="5">
    <location>
        <begin position="69"/>
        <end position="87"/>
    </location>
</feature>
<feature type="transmembrane region" description="Helical" evidence="5">
    <location>
        <begin position="364"/>
        <end position="385"/>
    </location>
</feature>
<evidence type="ECO:0000259" key="6">
    <source>
        <dbReference type="PROSITE" id="PS50850"/>
    </source>
</evidence>
<dbReference type="InterPro" id="IPR020846">
    <property type="entry name" value="MFS_dom"/>
</dbReference>
<feature type="transmembrane region" description="Helical" evidence="5">
    <location>
        <begin position="157"/>
        <end position="176"/>
    </location>
</feature>
<dbReference type="Pfam" id="PF07690">
    <property type="entry name" value="MFS_1"/>
    <property type="match status" value="1"/>
</dbReference>
<dbReference type="PROSITE" id="PS50850">
    <property type="entry name" value="MFS"/>
    <property type="match status" value="1"/>
</dbReference>
<feature type="transmembrane region" description="Helical" evidence="5">
    <location>
        <begin position="438"/>
        <end position="458"/>
    </location>
</feature>
<dbReference type="AlphaFoldDB" id="A0A167ILM7"/>
<accession>A0A167ILM7</accession>
<dbReference type="EMBL" id="KV417307">
    <property type="protein sequence ID" value="KZO92755.1"/>
    <property type="molecule type" value="Genomic_DNA"/>
</dbReference>
<feature type="transmembrane region" description="Helical" evidence="5">
    <location>
        <begin position="301"/>
        <end position="326"/>
    </location>
</feature>
<sequence length="536" mass="58062">MPQGPSSSQTAIVNEEKMTEPQSGQYYSGLKLVVTVAAMLLSVFLVSLDQTITSTAIPRIASEFNSLSDVTWIASGYLLTQAGFLMLYGQLLTLLPTKWVYMTAIAIFELGSLVCGVSPNVNVLIFGRALAGTGGAGVMVSVLSIIAQISAINVRSLIFACFAGVFAVSSVAGPLIGGAFSDNVTWRWCFYVNLPIGALSLGVIMFIIEVRPPLYRNVDDHRPGWRKLLRLDWIGTVLSVAWVTCLVLALQWGGNEKPWSDPAVISTFVIFGVLLMVWIAWEYHKKDEALMPLKLFKRRTQVGACLEAFFVMVCMLLASYYLPLFYQSKGSTATQSGINILAFMLSTVVSAGLSGAIIRTWGWYWPFLFFLPLLTCVASGLLFTVGPATPNATLIGYQILFGAGLGGAMQNTIIAVQAEYNDTPELVPQATSMVNFCQMLGGIIGISVAGTIFANQLLKELDIYDPLLPAEIRQAVRESVTVVPTLPIALQGPIITAYTRSLDYAYIIGVPAAALATLSSLITRNLNLNRVADHTY</sequence>
<keyword evidence="3 5" id="KW-1133">Transmembrane helix</keyword>
<dbReference type="GO" id="GO:0022857">
    <property type="term" value="F:transmembrane transporter activity"/>
    <property type="evidence" value="ECO:0007669"/>
    <property type="project" value="InterPro"/>
</dbReference>
<evidence type="ECO:0000256" key="5">
    <source>
        <dbReference type="SAM" id="Phobius"/>
    </source>
</evidence>
<protein>
    <submittedName>
        <fullName evidence="7">ABC transporter</fullName>
    </submittedName>
</protein>
<feature type="transmembrane region" description="Helical" evidence="5">
    <location>
        <begin position="504"/>
        <end position="522"/>
    </location>
</feature>
<dbReference type="SUPFAM" id="SSF103473">
    <property type="entry name" value="MFS general substrate transporter"/>
    <property type="match status" value="1"/>
</dbReference>
<feature type="transmembrane region" description="Helical" evidence="5">
    <location>
        <begin position="26"/>
        <end position="48"/>
    </location>
</feature>
<keyword evidence="8" id="KW-1185">Reference proteome</keyword>
<dbReference type="Gene3D" id="1.20.1250.20">
    <property type="entry name" value="MFS general substrate transporter like domains"/>
    <property type="match status" value="1"/>
</dbReference>
<evidence type="ECO:0000256" key="1">
    <source>
        <dbReference type="ARBA" id="ARBA00004141"/>
    </source>
</evidence>
<dbReference type="Gene3D" id="1.20.1720.10">
    <property type="entry name" value="Multidrug resistance protein D"/>
    <property type="match status" value="1"/>
</dbReference>
<dbReference type="CDD" id="cd17502">
    <property type="entry name" value="MFS_Azr1_MDR_like"/>
    <property type="match status" value="1"/>
</dbReference>
<evidence type="ECO:0000313" key="8">
    <source>
        <dbReference type="Proteomes" id="UP000076738"/>
    </source>
</evidence>
<keyword evidence="2 5" id="KW-0812">Transmembrane</keyword>
<feature type="transmembrane region" description="Helical" evidence="5">
    <location>
        <begin position="129"/>
        <end position="151"/>
    </location>
</feature>
<dbReference type="PANTHER" id="PTHR23501:SF198">
    <property type="entry name" value="AZOLE RESISTANCE PROTEIN 1-RELATED"/>
    <property type="match status" value="1"/>
</dbReference>
<feature type="transmembrane region" description="Helical" evidence="5">
    <location>
        <begin position="262"/>
        <end position="281"/>
    </location>
</feature>
<gene>
    <name evidence="7" type="ORF">CALVIDRAFT_540637</name>
</gene>
<keyword evidence="4 5" id="KW-0472">Membrane</keyword>